<dbReference type="RefSeq" id="WP_135465204.1">
    <property type="nucleotide sequence ID" value="NZ_SRLC01000003.1"/>
</dbReference>
<feature type="transmembrane region" description="Helical" evidence="1">
    <location>
        <begin position="137"/>
        <end position="156"/>
    </location>
</feature>
<protein>
    <recommendedName>
        <fullName evidence="4">Two pore domain potassium channel family protein</fullName>
    </recommendedName>
</protein>
<name>A0A4Z0PVG0_9BACT</name>
<proteinExistence type="predicted"/>
<feature type="transmembrane region" description="Helical" evidence="1">
    <location>
        <begin position="68"/>
        <end position="98"/>
    </location>
</feature>
<accession>A0A4Z0PVG0</accession>
<gene>
    <name evidence="2" type="ORF">E5K00_20615</name>
</gene>
<dbReference type="AlphaFoldDB" id="A0A4Z0PVG0"/>
<keyword evidence="1" id="KW-1133">Transmembrane helix</keyword>
<comment type="caution">
    <text evidence="2">The sequence shown here is derived from an EMBL/GenBank/DDBJ whole genome shotgun (WGS) entry which is preliminary data.</text>
</comment>
<reference evidence="2 3" key="1">
    <citation type="submission" date="2019-04" db="EMBL/GenBank/DDBJ databases">
        <authorList>
            <person name="Feng G."/>
            <person name="Zhang J."/>
            <person name="Zhu H."/>
        </authorList>
    </citation>
    <scope>NUCLEOTIDE SEQUENCE [LARGE SCALE GENOMIC DNA]</scope>
    <source>
        <strain evidence="2 3">JCM 31653</strain>
    </source>
</reference>
<organism evidence="2 3">
    <name type="scientific">Hymenobacter aquaticus</name>
    <dbReference type="NCBI Taxonomy" id="1867101"/>
    <lineage>
        <taxon>Bacteria</taxon>
        <taxon>Pseudomonadati</taxon>
        <taxon>Bacteroidota</taxon>
        <taxon>Cytophagia</taxon>
        <taxon>Cytophagales</taxon>
        <taxon>Hymenobacteraceae</taxon>
        <taxon>Hymenobacter</taxon>
    </lineage>
</organism>
<dbReference type="EMBL" id="SRLC01000003">
    <property type="protein sequence ID" value="TGE20402.1"/>
    <property type="molecule type" value="Genomic_DNA"/>
</dbReference>
<evidence type="ECO:0000313" key="2">
    <source>
        <dbReference type="EMBL" id="TGE20402.1"/>
    </source>
</evidence>
<feature type="transmembrane region" description="Helical" evidence="1">
    <location>
        <begin position="104"/>
        <end position="130"/>
    </location>
</feature>
<feature type="transmembrane region" description="Helical" evidence="1">
    <location>
        <begin position="5"/>
        <end position="26"/>
    </location>
</feature>
<keyword evidence="3" id="KW-1185">Reference proteome</keyword>
<evidence type="ECO:0000256" key="1">
    <source>
        <dbReference type="SAM" id="Phobius"/>
    </source>
</evidence>
<feature type="transmembrane region" description="Helical" evidence="1">
    <location>
        <begin position="38"/>
        <end position="56"/>
    </location>
</feature>
<dbReference type="Proteomes" id="UP000297549">
    <property type="component" value="Unassembled WGS sequence"/>
</dbReference>
<dbReference type="OrthoDB" id="9785126at2"/>
<evidence type="ECO:0000313" key="3">
    <source>
        <dbReference type="Proteomes" id="UP000297549"/>
    </source>
</evidence>
<evidence type="ECO:0008006" key="4">
    <source>
        <dbReference type="Google" id="ProtNLM"/>
    </source>
</evidence>
<keyword evidence="1" id="KW-0812">Transmembrane</keyword>
<keyword evidence="1" id="KW-0472">Membrane</keyword>
<sequence length="354" mass="40126">MLDLLLRIAAFLGGAFLVVTIILSAIRSFVLPRNESVLVNNWVFMAIRYLFSFLAARHRTYAARDRVMALYAPVALVMLPIAWLILLSLGYTGIYWALGEGSLSVSYLLSSSSLLTLGSVEASSFIISVFTHSEATFGLLLITLLISYLPTMYQAFTRRELVVARVELRCGTNRTATELILWLNRTGSLADDGPQWKIWEEWFVEIEETHTSLPILSFFRSPQPGRSWITTADLILETAAVVISTVEQQRDPDMELCFKAGCVAVNRVSRYFQDRAQAEPAEAISSEDPIEDPTRRDFFRTYDQLREEGVSLRPDREEAWHKYQELRSRYSEAARFMARLVMAPELKSIGGNQS</sequence>